<evidence type="ECO:0000256" key="5">
    <source>
        <dbReference type="ARBA" id="ARBA00023054"/>
    </source>
</evidence>
<dbReference type="Gene3D" id="2.120.10.80">
    <property type="entry name" value="Kelch-type beta propeller"/>
    <property type="match status" value="2"/>
</dbReference>
<dbReference type="InterPro" id="IPR015915">
    <property type="entry name" value="Kelch-typ_b-propeller"/>
</dbReference>
<feature type="region of interest" description="Disordered" evidence="7">
    <location>
        <begin position="1"/>
        <end position="116"/>
    </location>
</feature>
<dbReference type="PANTHER" id="PTHR46093:SF18">
    <property type="entry name" value="FIBRONECTIN TYPE-III DOMAIN-CONTAINING PROTEIN"/>
    <property type="match status" value="1"/>
</dbReference>
<dbReference type="Pfam" id="PF24681">
    <property type="entry name" value="Kelch_KLHDC2_KLHL20_DRC7"/>
    <property type="match status" value="1"/>
</dbReference>
<feature type="region of interest" description="Disordered" evidence="7">
    <location>
        <begin position="455"/>
        <end position="609"/>
    </location>
</feature>
<feature type="compositionally biased region" description="Low complexity" evidence="7">
    <location>
        <begin position="486"/>
        <end position="497"/>
    </location>
</feature>
<evidence type="ECO:0000256" key="1">
    <source>
        <dbReference type="ARBA" id="ARBA00004496"/>
    </source>
</evidence>
<feature type="compositionally biased region" description="Acidic residues" evidence="7">
    <location>
        <begin position="556"/>
        <end position="565"/>
    </location>
</feature>
<feature type="coiled-coil region" evidence="6">
    <location>
        <begin position="1283"/>
        <end position="1324"/>
    </location>
</feature>
<comment type="subcellular location">
    <subcellularLocation>
        <location evidence="1">Cytoplasm</location>
    </subcellularLocation>
</comment>
<feature type="compositionally biased region" description="Polar residues" evidence="7">
    <location>
        <begin position="54"/>
        <end position="85"/>
    </location>
</feature>
<evidence type="ECO:0000256" key="3">
    <source>
        <dbReference type="ARBA" id="ARBA00022490"/>
    </source>
</evidence>
<feature type="compositionally biased region" description="Polar residues" evidence="7">
    <location>
        <begin position="460"/>
        <end position="485"/>
    </location>
</feature>
<protein>
    <recommendedName>
        <fullName evidence="10">Cell polarity protein</fullName>
    </recommendedName>
</protein>
<evidence type="ECO:0000256" key="2">
    <source>
        <dbReference type="ARBA" id="ARBA00022441"/>
    </source>
</evidence>
<keyword evidence="2" id="KW-0880">Kelch repeat</keyword>
<evidence type="ECO:0000256" key="6">
    <source>
        <dbReference type="SAM" id="Coils"/>
    </source>
</evidence>
<feature type="region of interest" description="Disordered" evidence="7">
    <location>
        <begin position="858"/>
        <end position="892"/>
    </location>
</feature>
<organism evidence="8 9">
    <name type="scientific">Lentinula aff. detonsa</name>
    <dbReference type="NCBI Taxonomy" id="2804958"/>
    <lineage>
        <taxon>Eukaryota</taxon>
        <taxon>Fungi</taxon>
        <taxon>Dikarya</taxon>
        <taxon>Basidiomycota</taxon>
        <taxon>Agaricomycotina</taxon>
        <taxon>Agaricomycetes</taxon>
        <taxon>Agaricomycetidae</taxon>
        <taxon>Agaricales</taxon>
        <taxon>Marasmiineae</taxon>
        <taxon>Omphalotaceae</taxon>
        <taxon>Lentinula</taxon>
    </lineage>
</organism>
<keyword evidence="4" id="KW-0677">Repeat</keyword>
<evidence type="ECO:0000313" key="8">
    <source>
        <dbReference type="EMBL" id="KAJ3784581.1"/>
    </source>
</evidence>
<sequence length="1457" mass="160958">MSFFSRKKNHPPPAQNAPAVTLASTPSQALAQISGSSSKDGGMAMQQQQPQQQIGSLRNENPMDSVSGSAGNNGVLSSSPAQQRLQNSSGPVQSQPQPPQQYPPQSAKPSSSYPWSARRLVLPPPVVLNKPGVVPPTNPSPPPFPRYGHALPATATSTGELYLFGGLVRETARNDLYLVHARELSATLLQTGGEVPSPRVGHASAIVSNVLIVWGGDTKTDPKVRQSDKQDDGLYLLNLVSREWTRVTVNGPGPVGRYGHAVTMAHTSKFIVFGGQVDGEFLNDLWSFDLNSLRTRPAWELIEPTSPERPAQRTGHVCLNYGDRILIFGGTDGQYHYNDTWSFDLNTRKWSELTCIGFIPAPREGHAAALVDDVIYVFGGRGVDGKDLNDLAAFKLSNQRWYMFQNMGPAPSGRSGHAMASLGNRVFVLGGESFTPSKPEDANFIHVLDTKHIKYPDANKPQQNGNPSQQHVSRKSSAGSPALQQPGTGSPSVGVGVQYARSMSPATQGSDSEDVRRAVSPPNVRSMKPVNGVTTQPFPVNPNKGKGPVRPRREDEDGAGTDDGMDGTTSESGVRERAISPEQSTMSRAKSPQFIRGVSPNGETGSAPNMVTMALNGRSSPAVDRSRPPADAFHNPHSPHVNGHMRSGSKNGSLGNVTADLVRDIKSKEIELEGMKRQMAWMKEALGKATRAGFVYTERDLGDIDTGSSADNELVLRFKQFRAQMQIVMVEQAKQTSEQVADAERMKVSAAQEAAYYRSKIAALESSNESEALRLERQRVADLERNMSALMNERWLQDRKLNELSDSVALHTTLYEQAEARSADASKRADMLDESNERLLQQHSDLQQRHAALDGQFRSHAEKLSSASSSLQQSQAEADAARAQVDDLTRSQDQHIRALEQARDALQAAASRADEADEQYQHARERINSLEADLADLRGEVEARTSEVESTRARLTEVENLWAKSREEADSLRTMTTGSLGELLDSHRDLRSDEDRLTRGHVERMEAVEEESASLRQLLKDANQRVEESQTQTMEERRKLREYEARQSSLLSQIVALRAQLSNALIENGGLQQNLADRDADLRIQTKESSESTIKLAMLRNYMAENGLSVNEDDLDLPARSRSNVASPAIVADLENKLADRTRLHEDTERELAKVVRRNREVEDQVVQLSSQLSRARSAPPLSVEASSNTEARAQQAERKLEETERTYKTRMQTMEEDYQLAVHYVKGTEKMMRRMREELAKQKNSNTTLQAELDAARAGKSRVNGRTTPSSDEGSEAMRTQVAEAQWQLRRVQTENADLRSRLDSLESELETLRDNLVASQRESDDRLTQAEELQLEVERLQSSLVIARGGNEVTMLEKISNENTTLRRENEQLSHKIGLLLEVDQPTFGQGRPISGISARRASASSSENALAFEHLSSELDDWQRQLASSMSNRRPLSELDSEPVHVERTRSPRS</sequence>
<dbReference type="EMBL" id="MU793371">
    <property type="protein sequence ID" value="KAJ3784581.1"/>
    <property type="molecule type" value="Genomic_DNA"/>
</dbReference>
<dbReference type="GO" id="GO:0005737">
    <property type="term" value="C:cytoplasm"/>
    <property type="evidence" value="ECO:0007669"/>
    <property type="project" value="UniProtKB-SubCell"/>
</dbReference>
<evidence type="ECO:0008006" key="10">
    <source>
        <dbReference type="Google" id="ProtNLM"/>
    </source>
</evidence>
<name>A0AA38KRJ3_9AGAR</name>
<accession>A0AA38KRJ3</accession>
<keyword evidence="9" id="KW-1185">Reference proteome</keyword>
<feature type="compositionally biased region" description="Low complexity" evidence="7">
    <location>
        <begin position="86"/>
        <end position="95"/>
    </location>
</feature>
<dbReference type="SUPFAM" id="SSF57997">
    <property type="entry name" value="Tropomyosin"/>
    <property type="match status" value="1"/>
</dbReference>
<feature type="region of interest" description="Disordered" evidence="7">
    <location>
        <begin position="1170"/>
        <end position="1205"/>
    </location>
</feature>
<gene>
    <name evidence="8" type="ORF">GGU10DRAFT_357445</name>
</gene>
<comment type="caution">
    <text evidence="8">The sequence shown here is derived from an EMBL/GenBank/DDBJ whole genome shotgun (WGS) entry which is preliminary data.</text>
</comment>
<dbReference type="FunFam" id="2.120.10.80:FF:000049">
    <property type="entry name" value="Cell polarity protein (Tea1)"/>
    <property type="match status" value="1"/>
</dbReference>
<dbReference type="Proteomes" id="UP001163798">
    <property type="component" value="Unassembled WGS sequence"/>
</dbReference>
<evidence type="ECO:0000313" key="9">
    <source>
        <dbReference type="Proteomes" id="UP001163798"/>
    </source>
</evidence>
<keyword evidence="3" id="KW-0963">Cytoplasm</keyword>
<feature type="region of interest" description="Disordered" evidence="7">
    <location>
        <begin position="1432"/>
        <end position="1457"/>
    </location>
</feature>
<feature type="compositionally biased region" description="Low complexity" evidence="7">
    <location>
        <begin position="103"/>
        <end position="112"/>
    </location>
</feature>
<feature type="compositionally biased region" description="Basic and acidic residues" evidence="7">
    <location>
        <begin position="1196"/>
        <end position="1205"/>
    </location>
</feature>
<dbReference type="InterPro" id="IPR006652">
    <property type="entry name" value="Kelch_1"/>
</dbReference>
<dbReference type="SUPFAM" id="SSF117281">
    <property type="entry name" value="Kelch motif"/>
    <property type="match status" value="1"/>
</dbReference>
<feature type="compositionally biased region" description="Basic residues" evidence="7">
    <location>
        <begin position="1"/>
        <end position="10"/>
    </location>
</feature>
<feature type="compositionally biased region" description="Basic and acidic residues" evidence="7">
    <location>
        <begin position="1445"/>
        <end position="1457"/>
    </location>
</feature>
<dbReference type="PANTHER" id="PTHR46093">
    <property type="entry name" value="ACYL-COA-BINDING DOMAIN-CONTAINING PROTEIN 5"/>
    <property type="match status" value="1"/>
</dbReference>
<dbReference type="SMART" id="SM00612">
    <property type="entry name" value="Kelch"/>
    <property type="match status" value="2"/>
</dbReference>
<feature type="compositionally biased region" description="Low complexity" evidence="7">
    <location>
        <begin position="864"/>
        <end position="878"/>
    </location>
</feature>
<proteinExistence type="predicted"/>
<feature type="coiled-coil region" evidence="6">
    <location>
        <begin position="1005"/>
        <end position="1060"/>
    </location>
</feature>
<evidence type="ECO:0000256" key="7">
    <source>
        <dbReference type="SAM" id="MobiDB-lite"/>
    </source>
</evidence>
<feature type="region of interest" description="Disordered" evidence="7">
    <location>
        <begin position="1255"/>
        <end position="1280"/>
    </location>
</feature>
<evidence type="ECO:0000256" key="4">
    <source>
        <dbReference type="ARBA" id="ARBA00022737"/>
    </source>
</evidence>
<keyword evidence="5 6" id="KW-0175">Coiled coil</keyword>
<feature type="compositionally biased region" description="Polar residues" evidence="7">
    <location>
        <begin position="22"/>
        <end position="39"/>
    </location>
</feature>
<feature type="compositionally biased region" description="Polar residues" evidence="7">
    <location>
        <begin position="581"/>
        <end position="590"/>
    </location>
</feature>
<reference evidence="8" key="1">
    <citation type="submission" date="2022-08" db="EMBL/GenBank/DDBJ databases">
        <authorList>
            <consortium name="DOE Joint Genome Institute"/>
            <person name="Min B."/>
            <person name="Riley R."/>
            <person name="Sierra-Patev S."/>
            <person name="Naranjo-Ortiz M."/>
            <person name="Looney B."/>
            <person name="Konkel Z."/>
            <person name="Slot J.C."/>
            <person name="Sakamoto Y."/>
            <person name="Steenwyk J.L."/>
            <person name="Rokas A."/>
            <person name="Carro J."/>
            <person name="Camarero S."/>
            <person name="Ferreira P."/>
            <person name="Molpeceres G."/>
            <person name="Ruiz-Duenas F.J."/>
            <person name="Serrano A."/>
            <person name="Henrissat B."/>
            <person name="Drula E."/>
            <person name="Hughes K.W."/>
            <person name="Mata J.L."/>
            <person name="Ishikawa N.K."/>
            <person name="Vargas-Isla R."/>
            <person name="Ushijima S."/>
            <person name="Smith C.A."/>
            <person name="Ahrendt S."/>
            <person name="Andreopoulos W."/>
            <person name="He G."/>
            <person name="Labutti K."/>
            <person name="Lipzen A."/>
            <person name="Ng V."/>
            <person name="Sandor L."/>
            <person name="Barry K."/>
            <person name="Martinez A.T."/>
            <person name="Xiao Y."/>
            <person name="Gibbons J.G."/>
            <person name="Terashima K."/>
            <person name="Hibbett D.S."/>
            <person name="Grigoriev I.V."/>
        </authorList>
    </citation>
    <scope>NUCLEOTIDE SEQUENCE</scope>
    <source>
        <strain evidence="8">TFB10291</strain>
    </source>
</reference>
<dbReference type="Gene3D" id="1.10.287.1490">
    <property type="match status" value="1"/>
</dbReference>